<reference evidence="6 7" key="1">
    <citation type="submission" date="2015-01" db="EMBL/GenBank/DDBJ databases">
        <title>The Genome Sequence of Exophiala spinifera CBS89968.</title>
        <authorList>
            <consortium name="The Broad Institute Genomics Platform"/>
            <person name="Cuomo C."/>
            <person name="de Hoog S."/>
            <person name="Gorbushina A."/>
            <person name="Stielow B."/>
            <person name="Teixiera M."/>
            <person name="Abouelleil A."/>
            <person name="Chapman S.B."/>
            <person name="Priest M."/>
            <person name="Young S.K."/>
            <person name="Wortman J."/>
            <person name="Nusbaum C."/>
            <person name="Birren B."/>
        </authorList>
    </citation>
    <scope>NUCLEOTIDE SEQUENCE [LARGE SCALE GENOMIC DNA]</scope>
    <source>
        <strain evidence="6 7">CBS 89968</strain>
    </source>
</reference>
<dbReference type="InterPro" id="IPR052414">
    <property type="entry name" value="U3_snoRNA-assoc_WDR"/>
</dbReference>
<feature type="compositionally biased region" description="Acidic residues" evidence="4">
    <location>
        <begin position="712"/>
        <end position="728"/>
    </location>
</feature>
<dbReference type="AlphaFoldDB" id="A0A0D2B4Y7"/>
<dbReference type="RefSeq" id="XP_016234179.1">
    <property type="nucleotide sequence ID" value="XM_016381077.1"/>
</dbReference>
<feature type="compositionally biased region" description="Basic residues" evidence="4">
    <location>
        <begin position="733"/>
        <end position="746"/>
    </location>
</feature>
<dbReference type="SUPFAM" id="SSF50978">
    <property type="entry name" value="WD40 repeat-like"/>
    <property type="match status" value="1"/>
</dbReference>
<feature type="compositionally biased region" description="Low complexity" evidence="4">
    <location>
        <begin position="14"/>
        <end position="23"/>
    </location>
</feature>
<feature type="compositionally biased region" description="Acidic residues" evidence="4">
    <location>
        <begin position="851"/>
        <end position="862"/>
    </location>
</feature>
<gene>
    <name evidence="6" type="ORF">PV08_06744</name>
</gene>
<dbReference type="VEuPathDB" id="FungiDB:PV08_06744"/>
<evidence type="ECO:0000256" key="3">
    <source>
        <dbReference type="ARBA" id="ARBA00038335"/>
    </source>
</evidence>
<comment type="subcellular location">
    <subcellularLocation>
        <location evidence="1">Nucleus</location>
    </subcellularLocation>
</comment>
<evidence type="ECO:0000256" key="2">
    <source>
        <dbReference type="ARBA" id="ARBA00023242"/>
    </source>
</evidence>
<feature type="compositionally biased region" description="Acidic residues" evidence="4">
    <location>
        <begin position="773"/>
        <end position="794"/>
    </location>
</feature>
<keyword evidence="7" id="KW-1185">Reference proteome</keyword>
<dbReference type="InterPro" id="IPR007148">
    <property type="entry name" value="SSU_processome_Utp12"/>
</dbReference>
<feature type="compositionally biased region" description="Basic residues" evidence="4">
    <location>
        <begin position="924"/>
        <end position="934"/>
    </location>
</feature>
<dbReference type="EMBL" id="KN847496">
    <property type="protein sequence ID" value="KIW13963.1"/>
    <property type="molecule type" value="Genomic_DNA"/>
</dbReference>
<evidence type="ECO:0000256" key="4">
    <source>
        <dbReference type="SAM" id="MobiDB-lite"/>
    </source>
</evidence>
<dbReference type="GO" id="GO:0032040">
    <property type="term" value="C:small-subunit processome"/>
    <property type="evidence" value="ECO:0007669"/>
    <property type="project" value="UniProtKB-ARBA"/>
</dbReference>
<feature type="compositionally biased region" description="Acidic residues" evidence="4">
    <location>
        <begin position="452"/>
        <end position="470"/>
    </location>
</feature>
<evidence type="ECO:0000259" key="5">
    <source>
        <dbReference type="Pfam" id="PF04003"/>
    </source>
</evidence>
<feature type="domain" description="Small-subunit processome Utp12" evidence="5">
    <location>
        <begin position="573"/>
        <end position="676"/>
    </location>
</feature>
<feature type="compositionally biased region" description="Low complexity" evidence="4">
    <location>
        <begin position="836"/>
        <end position="848"/>
    </location>
</feature>
<dbReference type="PANTHER" id="PTHR44267">
    <property type="entry name" value="WD REPEAT-CONTAINING PROTEIN 43"/>
    <property type="match status" value="1"/>
</dbReference>
<feature type="region of interest" description="Disordered" evidence="4">
    <location>
        <begin position="536"/>
        <end position="557"/>
    </location>
</feature>
<dbReference type="Gene3D" id="2.130.10.10">
    <property type="entry name" value="YVTN repeat-like/Quinoprotein amine dehydrogenase"/>
    <property type="match status" value="1"/>
</dbReference>
<dbReference type="HOGENOM" id="CLU_009553_0_0_1"/>
<evidence type="ECO:0000256" key="1">
    <source>
        <dbReference type="ARBA" id="ARBA00004123"/>
    </source>
</evidence>
<dbReference type="Proteomes" id="UP000053328">
    <property type="component" value="Unassembled WGS sequence"/>
</dbReference>
<protein>
    <recommendedName>
        <fullName evidence="5">Small-subunit processome Utp12 domain-containing protein</fullName>
    </recommendedName>
</protein>
<evidence type="ECO:0000313" key="6">
    <source>
        <dbReference type="EMBL" id="KIW13963.1"/>
    </source>
</evidence>
<dbReference type="STRING" id="91928.A0A0D2B4Y7"/>
<proteinExistence type="inferred from homology"/>
<feature type="compositionally biased region" description="Polar residues" evidence="4">
    <location>
        <begin position="900"/>
        <end position="911"/>
    </location>
</feature>
<feature type="region of interest" description="Disordered" evidence="4">
    <location>
        <begin position="1"/>
        <end position="23"/>
    </location>
</feature>
<feature type="region of interest" description="Disordered" evidence="4">
    <location>
        <begin position="706"/>
        <end position="934"/>
    </location>
</feature>
<dbReference type="OrthoDB" id="30195at2759"/>
<comment type="similarity">
    <text evidence="3">Belongs to the UTP5 family.</text>
</comment>
<dbReference type="GO" id="GO:0000462">
    <property type="term" value="P:maturation of SSU-rRNA from tricistronic rRNA transcript (SSU-rRNA, 5.8S rRNA, LSU-rRNA)"/>
    <property type="evidence" value="ECO:0007669"/>
    <property type="project" value="TreeGrafter"/>
</dbReference>
<evidence type="ECO:0000313" key="7">
    <source>
        <dbReference type="Proteomes" id="UP000053328"/>
    </source>
</evidence>
<feature type="compositionally biased region" description="Acidic residues" evidence="4">
    <location>
        <begin position="871"/>
        <end position="890"/>
    </location>
</feature>
<dbReference type="PANTHER" id="PTHR44267:SF1">
    <property type="entry name" value="WD REPEAT-CONTAINING PROTEIN 43"/>
    <property type="match status" value="1"/>
</dbReference>
<feature type="compositionally biased region" description="Acidic residues" evidence="4">
    <location>
        <begin position="506"/>
        <end position="515"/>
    </location>
</feature>
<organism evidence="6 7">
    <name type="scientific">Exophiala spinifera</name>
    <dbReference type="NCBI Taxonomy" id="91928"/>
    <lineage>
        <taxon>Eukaryota</taxon>
        <taxon>Fungi</taxon>
        <taxon>Dikarya</taxon>
        <taxon>Ascomycota</taxon>
        <taxon>Pezizomycotina</taxon>
        <taxon>Eurotiomycetes</taxon>
        <taxon>Chaetothyriomycetidae</taxon>
        <taxon>Chaetothyriales</taxon>
        <taxon>Herpotrichiellaceae</taxon>
        <taxon>Exophiala</taxon>
    </lineage>
</organism>
<keyword evidence="2" id="KW-0539">Nucleus</keyword>
<sequence length="934" mass="101353">MSRKSSSRTATKPSSAGTAVSSVSATSQKSSVLKSSFAPSQLQLRLFASVIQSFDSQQLRIHDTTTGRLRCQHETKPGSRITCLEWGYYGRDQKQQKKRKRGQENAEGAVVAYGTSTSEICMFSPAEGKVVGTLSGGHERPIAAFKFSPSTSYQEAWSVGEDANLIQWDLTKGRPLRTIHVPEPINILAAPSANPFQIICASSTPLAYDFDTNGQATVARYDSFKNAVNSLFRSGIKGTAKEEFFLASDSDRYINVYNIQTKKLVRTLVAGSGVVSADLHEPSEDVAPIQREQLLAVLTKDGSIELFWRPFAVPEQANGDLKSSRKNLTRKAGASIRLVSPDSKSKHIPIFATSVQGHDIVVASADSGADFSFQKVRWQDEGNGKLLFDGQRDIVKVRSASTLNTATLNGVKDMGKSHVDESKTVVVNGGTQPVTIDLASDESEASAHKSDDDDEEEEEEEEEDDGDEEEARQPNAVADDEDPEVPDSDEEMAGADATAVATQAASDEDMADAEGDAEPTFGELLASRHHSEIAISSALPPDQATTTLKSRPGAALPSGMSLGTVLTQALRTNDNNLLEACLHTRDMTIVRSTIQRLDSQLAGALLSRLAERLASRPGRYGNLIAWVQWVCITHGGAIAAQPDATAKVRTLYQVLGQRTRTLDSLLLLKGKLDMLDAQLRYRKEVLAAQGARREGHDEPGMIYIEGVQGDNWDSDDEDEDDDDDDLDEDIGRPAKRPRGKGKGKGRKALEELIASEAESEDEDEDMMRLENGVAEEDEDEDEDEDDDEDEDEEQNTLTNGHRTGLVDAEAEESSVAESDSDPDDTRDNPNVEGASDSDVSSDSDISSGRSEDDDEDEEDSDMDSFINDGSIDLESDEDDVHVEGDSEPEDVPAPTPAAASRSQSQPQTQSKSRAKGTGTDKKIEKKQKKSGKRA</sequence>
<dbReference type="Pfam" id="PF04003">
    <property type="entry name" value="Utp12"/>
    <property type="match status" value="1"/>
</dbReference>
<dbReference type="InterPro" id="IPR036322">
    <property type="entry name" value="WD40_repeat_dom_sf"/>
</dbReference>
<dbReference type="InterPro" id="IPR015943">
    <property type="entry name" value="WD40/YVTN_repeat-like_dom_sf"/>
</dbReference>
<feature type="compositionally biased region" description="Acidic residues" evidence="4">
    <location>
        <begin position="478"/>
        <end position="493"/>
    </location>
</feature>
<name>A0A0D2B4Y7_9EURO</name>
<feature type="compositionally biased region" description="Acidic residues" evidence="4">
    <location>
        <begin position="808"/>
        <end position="822"/>
    </location>
</feature>
<feature type="compositionally biased region" description="Low complexity" evidence="4">
    <location>
        <begin position="494"/>
        <end position="505"/>
    </location>
</feature>
<dbReference type="GeneID" id="27333827"/>
<feature type="region of interest" description="Disordered" evidence="4">
    <location>
        <begin position="436"/>
        <end position="515"/>
    </location>
</feature>
<accession>A0A0D2B4Y7</accession>